<feature type="non-terminal residue" evidence="8">
    <location>
        <position position="1"/>
    </location>
</feature>
<dbReference type="PANTHER" id="PTHR48140">
    <property type="entry name" value="FATTY ACID DESATURASE 4, CHLOROPLASTIC-RELATED"/>
    <property type="match status" value="1"/>
</dbReference>
<dbReference type="InterPro" id="IPR019547">
    <property type="entry name" value="Lipid_desat"/>
</dbReference>
<dbReference type="GO" id="GO:0016020">
    <property type="term" value="C:membrane"/>
    <property type="evidence" value="ECO:0007669"/>
    <property type="project" value="UniProtKB-SubCell"/>
</dbReference>
<evidence type="ECO:0000256" key="4">
    <source>
        <dbReference type="ARBA" id="ARBA00022989"/>
    </source>
</evidence>
<keyword evidence="3" id="KW-0812">Transmembrane</keyword>
<keyword evidence="5" id="KW-0472">Membrane</keyword>
<evidence type="ECO:0000256" key="2">
    <source>
        <dbReference type="ARBA" id="ARBA00007620"/>
    </source>
</evidence>
<protein>
    <recommendedName>
        <fullName evidence="7">Lipid desaturase domain-containing protein</fullName>
    </recommendedName>
</protein>
<dbReference type="AlphaFoldDB" id="A0A9D4UF32"/>
<proteinExistence type="inferred from homology"/>
<sequence>GSGRARALEDYVGRKATSNKQQQQREVGIQNIGWRNDRASLHALMELMPLPLYSSSASSFLSRTRNTLLYLPPSRYGGLLKSHHFLICAVLAERPPAPEPPATPPSPYEAAAAQLEKQVAALQVERSSPRSALKLHRKKRAENVMGMEDTALESTWVHRAWVAAGSLTMVGMMVKAMEAAGTTEERVGVMVAAVGAYMAADLGTGIYHWAVDNYGDAHTPIFGPQIDAFQGHHKRPWTISKRQFANNIHALARPATFSLAPFLLLPCPAYVDSFLAVFLACVVYSQQFHAWAHAKKKDVPAFVSLLQDSGLLVSRKMHGAHHRQPYNINYCIVSGLWNPLLDSTNFFAKLEKFIFSTWHVRPRSWAETSADWLQDGSYFSDGTDVDDTLPQQS</sequence>
<keyword evidence="9" id="KW-1185">Reference proteome</keyword>
<comment type="subcellular location">
    <subcellularLocation>
        <location evidence="1">Membrane</location>
        <topology evidence="1">Multi-pass membrane protein</topology>
    </subcellularLocation>
</comment>
<keyword evidence="4" id="KW-1133">Transmembrane helix</keyword>
<reference evidence="8" key="1">
    <citation type="submission" date="2021-01" db="EMBL/GenBank/DDBJ databases">
        <title>Adiantum capillus-veneris genome.</title>
        <authorList>
            <person name="Fang Y."/>
            <person name="Liao Q."/>
        </authorList>
    </citation>
    <scope>NUCLEOTIDE SEQUENCE</scope>
    <source>
        <strain evidence="8">H3</strain>
        <tissue evidence="8">Leaf</tissue>
    </source>
</reference>
<dbReference type="EMBL" id="JABFUD020000018">
    <property type="protein sequence ID" value="KAI5066645.1"/>
    <property type="molecule type" value="Genomic_DNA"/>
</dbReference>
<evidence type="ECO:0000259" key="7">
    <source>
        <dbReference type="Pfam" id="PF10520"/>
    </source>
</evidence>
<accession>A0A9D4UF32</accession>
<organism evidence="8 9">
    <name type="scientific">Adiantum capillus-veneris</name>
    <name type="common">Maidenhair fern</name>
    <dbReference type="NCBI Taxonomy" id="13818"/>
    <lineage>
        <taxon>Eukaryota</taxon>
        <taxon>Viridiplantae</taxon>
        <taxon>Streptophyta</taxon>
        <taxon>Embryophyta</taxon>
        <taxon>Tracheophyta</taxon>
        <taxon>Polypodiopsida</taxon>
        <taxon>Polypodiidae</taxon>
        <taxon>Polypodiales</taxon>
        <taxon>Pteridineae</taxon>
        <taxon>Pteridaceae</taxon>
        <taxon>Vittarioideae</taxon>
        <taxon>Adiantum</taxon>
    </lineage>
</organism>
<evidence type="ECO:0000313" key="8">
    <source>
        <dbReference type="EMBL" id="KAI5066645.1"/>
    </source>
</evidence>
<evidence type="ECO:0000256" key="3">
    <source>
        <dbReference type="ARBA" id="ARBA00022692"/>
    </source>
</evidence>
<dbReference type="PANTHER" id="PTHR48140:SF1">
    <property type="entry name" value="FATTY ACID DESATURASE 4, CHLOROPLASTIC-RELATED"/>
    <property type="match status" value="1"/>
</dbReference>
<evidence type="ECO:0000313" key="9">
    <source>
        <dbReference type="Proteomes" id="UP000886520"/>
    </source>
</evidence>
<evidence type="ECO:0000256" key="6">
    <source>
        <dbReference type="SAM" id="MobiDB-lite"/>
    </source>
</evidence>
<feature type="compositionally biased region" description="Basic and acidic residues" evidence="6">
    <location>
        <begin position="1"/>
        <end position="13"/>
    </location>
</feature>
<dbReference type="Proteomes" id="UP000886520">
    <property type="component" value="Chromosome 18"/>
</dbReference>
<name>A0A9D4UF32_ADICA</name>
<dbReference type="Pfam" id="PF10520">
    <property type="entry name" value="Lipid_desat"/>
    <property type="match status" value="1"/>
</dbReference>
<dbReference type="InterPro" id="IPR052864">
    <property type="entry name" value="Chloroplast_FAD_CarF"/>
</dbReference>
<comment type="similarity">
    <text evidence="2">Belongs to the fatty acid desaturase CarF family.</text>
</comment>
<gene>
    <name evidence="8" type="ORF">GOP47_0019269</name>
</gene>
<feature type="region of interest" description="Disordered" evidence="6">
    <location>
        <begin position="1"/>
        <end position="24"/>
    </location>
</feature>
<evidence type="ECO:0000256" key="5">
    <source>
        <dbReference type="ARBA" id="ARBA00023136"/>
    </source>
</evidence>
<feature type="domain" description="Lipid desaturase" evidence="7">
    <location>
        <begin position="197"/>
        <end position="365"/>
    </location>
</feature>
<evidence type="ECO:0000256" key="1">
    <source>
        <dbReference type="ARBA" id="ARBA00004141"/>
    </source>
</evidence>
<comment type="caution">
    <text evidence="8">The sequence shown here is derived from an EMBL/GenBank/DDBJ whole genome shotgun (WGS) entry which is preliminary data.</text>
</comment>
<dbReference type="OrthoDB" id="5103at2759"/>